<evidence type="ECO:0000313" key="3">
    <source>
        <dbReference type="EMBL" id="KAG5676690.1"/>
    </source>
</evidence>
<proteinExistence type="predicted"/>
<keyword evidence="1" id="KW-0175">Coiled coil</keyword>
<feature type="coiled-coil region" evidence="1">
    <location>
        <begin position="507"/>
        <end position="710"/>
    </location>
</feature>
<dbReference type="Proteomes" id="UP001107558">
    <property type="component" value="Chromosome 2"/>
</dbReference>
<feature type="region of interest" description="Disordered" evidence="2">
    <location>
        <begin position="64"/>
        <end position="99"/>
    </location>
</feature>
<dbReference type="OrthoDB" id="7790787at2759"/>
<feature type="compositionally biased region" description="Low complexity" evidence="2">
    <location>
        <begin position="77"/>
        <end position="99"/>
    </location>
</feature>
<feature type="region of interest" description="Disordered" evidence="2">
    <location>
        <begin position="907"/>
        <end position="936"/>
    </location>
</feature>
<accession>A0A9J6C3V2</accession>
<name>A0A9J6C3V2_POLVA</name>
<evidence type="ECO:0000256" key="1">
    <source>
        <dbReference type="SAM" id="Coils"/>
    </source>
</evidence>
<dbReference type="AlphaFoldDB" id="A0A9J6C3V2"/>
<comment type="caution">
    <text evidence="3">The sequence shown here is derived from an EMBL/GenBank/DDBJ whole genome shotgun (WGS) entry which is preliminary data.</text>
</comment>
<keyword evidence="4" id="KW-1185">Reference proteome</keyword>
<organism evidence="3 4">
    <name type="scientific">Polypedilum vanderplanki</name>
    <name type="common">Sleeping chironomid midge</name>
    <dbReference type="NCBI Taxonomy" id="319348"/>
    <lineage>
        <taxon>Eukaryota</taxon>
        <taxon>Metazoa</taxon>
        <taxon>Ecdysozoa</taxon>
        <taxon>Arthropoda</taxon>
        <taxon>Hexapoda</taxon>
        <taxon>Insecta</taxon>
        <taxon>Pterygota</taxon>
        <taxon>Neoptera</taxon>
        <taxon>Endopterygota</taxon>
        <taxon>Diptera</taxon>
        <taxon>Nematocera</taxon>
        <taxon>Chironomoidea</taxon>
        <taxon>Chironomidae</taxon>
        <taxon>Chironominae</taxon>
        <taxon>Polypedilum</taxon>
        <taxon>Polypedilum</taxon>
    </lineage>
</organism>
<sequence length="936" mass="109174">MIDALKAKLLESSQNNQILTTEIMRLSSAQLSDDQINKKNNCCNNDKRATECIITRNTNDSLNNKKNITPFGKVSEEPPTSSSPEISSGNSSLSNGHSSLSDVINEWKQELEEKKCELRHKNATINDLQERLQEKEEKICEAQNDFKSIQIERDKYCQMVAQLKQAIQFHNDSIQYLKRQNAELKEEMDMTKGKLTNHQDSYDEIKKRNIALEGENNNLHITITSMRTTIEELKRGNSMQHSNDMDTINMLSDQLLKETIQKDEQLNRLREANLELRSHIFELNQDILDLMEIVDIQKNRRTLEDYKIAQKEQQQQIEKEISSRERDIHCLRNFRSRCADIESEYLEKMASQKVKSDATIKQLETEITALTEQLIQSHQQTTHYDELMKQTAILQNSMHDLESQNDVLKRTIELYEGRFGELQVDFEKIQFENGNLLMEIENLKSDVQDKNKRISEMTIEHQRLESEFEMQKKSCTCSQKNSPTRTSSTVMQINDLKTKLMNKSLESSKATEALKRKTQQYEKLQKTAFEEKSKLREECLRSIQTIGELKSKIQLLEMRVKEQNDEVVSSREKTSQSLAKLTAIESELASKSAKLEDLEKREEKWRVHAYEITHEIKNRKEESFKREQKLMDEISAKNNSLKDQTRIILQHENSLHHMRSENDMLKQSNATLMQQMNDARAEINELKVKERGLIELLEKTEDELKMIKAEVFQLFNTSALSEIKDVHGKMLNSTEDLQTRYQQLSDNFNKLLDENRTLYEIKNDTISAIEIFKKLQDECNEREKAYQIQISKLQTDKRNLHKDRTRLTKQLLGKHRDMIILNSELDKFRHSEDYESRSTSQYNSLQPFQPTMWPSAVAPLARSTSNPDFTSDRISMDARNLTEKLSHVKNYWQHGIQTAISNITGMNNSSTLPTQPIISQPPKEEDEENISDAKEE</sequence>
<protein>
    <submittedName>
        <fullName evidence="3">Uncharacterized protein</fullName>
    </submittedName>
</protein>
<feature type="compositionally biased region" description="Polar residues" evidence="2">
    <location>
        <begin position="907"/>
        <end position="918"/>
    </location>
</feature>
<evidence type="ECO:0000256" key="2">
    <source>
        <dbReference type="SAM" id="MobiDB-lite"/>
    </source>
</evidence>
<reference evidence="3" key="1">
    <citation type="submission" date="2021-03" db="EMBL/GenBank/DDBJ databases">
        <title>Chromosome level genome of the anhydrobiotic midge Polypedilum vanderplanki.</title>
        <authorList>
            <person name="Yoshida Y."/>
            <person name="Kikawada T."/>
            <person name="Gusev O."/>
        </authorList>
    </citation>
    <scope>NUCLEOTIDE SEQUENCE</scope>
    <source>
        <strain evidence="3">NIAS01</strain>
        <tissue evidence="3">Whole body or cell culture</tissue>
    </source>
</reference>
<feature type="coiled-coil region" evidence="1">
    <location>
        <begin position="346"/>
        <end position="467"/>
    </location>
</feature>
<dbReference type="Gene3D" id="1.10.287.1490">
    <property type="match status" value="1"/>
</dbReference>
<dbReference type="EMBL" id="JADBJN010000002">
    <property type="protein sequence ID" value="KAG5676690.1"/>
    <property type="molecule type" value="Genomic_DNA"/>
</dbReference>
<gene>
    <name evidence="3" type="ORF">PVAND_006506</name>
</gene>
<evidence type="ECO:0000313" key="4">
    <source>
        <dbReference type="Proteomes" id="UP001107558"/>
    </source>
</evidence>